<organism evidence="1 2">
    <name type="scientific">Grus japonensis</name>
    <name type="common">Japanese crane</name>
    <name type="synonym">Red-crowned crane</name>
    <dbReference type="NCBI Taxonomy" id="30415"/>
    <lineage>
        <taxon>Eukaryota</taxon>
        <taxon>Metazoa</taxon>
        <taxon>Chordata</taxon>
        <taxon>Craniata</taxon>
        <taxon>Vertebrata</taxon>
        <taxon>Euteleostomi</taxon>
        <taxon>Archelosauria</taxon>
        <taxon>Archosauria</taxon>
        <taxon>Dinosauria</taxon>
        <taxon>Saurischia</taxon>
        <taxon>Theropoda</taxon>
        <taxon>Coelurosauria</taxon>
        <taxon>Aves</taxon>
        <taxon>Neognathae</taxon>
        <taxon>Neoaves</taxon>
        <taxon>Gruiformes</taxon>
        <taxon>Gruidae</taxon>
        <taxon>Grus</taxon>
    </lineage>
</organism>
<reference evidence="1 2" key="1">
    <citation type="submission" date="2024-06" db="EMBL/GenBank/DDBJ databases">
        <title>The draft genome of Grus japonensis, version 3.</title>
        <authorList>
            <person name="Nabeshima K."/>
            <person name="Suzuki S."/>
            <person name="Onuma M."/>
        </authorList>
    </citation>
    <scope>NUCLEOTIDE SEQUENCE [LARGE SCALE GENOMIC DNA]</scope>
    <source>
        <strain evidence="1 2">451A</strain>
    </source>
</reference>
<dbReference type="EMBL" id="BAAFJT010000017">
    <property type="protein sequence ID" value="GAB0197527.1"/>
    <property type="molecule type" value="Genomic_DNA"/>
</dbReference>
<keyword evidence="2" id="KW-1185">Reference proteome</keyword>
<gene>
    <name evidence="1" type="ORF">GRJ2_002218000</name>
</gene>
<evidence type="ECO:0000313" key="1">
    <source>
        <dbReference type="EMBL" id="GAB0197527.1"/>
    </source>
</evidence>
<evidence type="ECO:0000313" key="2">
    <source>
        <dbReference type="Proteomes" id="UP001623348"/>
    </source>
</evidence>
<proteinExistence type="predicted"/>
<name>A0ABC9XKB4_GRUJA</name>
<protein>
    <submittedName>
        <fullName evidence="1">Uncharacterized protein</fullName>
    </submittedName>
</protein>
<dbReference type="Proteomes" id="UP001623348">
    <property type="component" value="Unassembled WGS sequence"/>
</dbReference>
<dbReference type="AlphaFoldDB" id="A0ABC9XKB4"/>
<sequence>MVTPPLLELKNWIDIQFNMKVWSPLSFGQNNFKLSCEILHRLIKEVGKSNDLNTKQKKPKTKLCRE</sequence>
<accession>A0ABC9XKB4</accession>
<comment type="caution">
    <text evidence="1">The sequence shown here is derived from an EMBL/GenBank/DDBJ whole genome shotgun (WGS) entry which is preliminary data.</text>
</comment>